<dbReference type="AlphaFoldDB" id="A0A835XPP5"/>
<protein>
    <submittedName>
        <fullName evidence="1">Uncharacterized protein</fullName>
    </submittedName>
</protein>
<keyword evidence="2" id="KW-1185">Reference proteome</keyword>
<accession>A0A835XPP5</accession>
<name>A0A835XPP5_9CHLO</name>
<proteinExistence type="predicted"/>
<reference evidence="1" key="1">
    <citation type="journal article" date="2020" name="bioRxiv">
        <title>Comparative genomics of Chlamydomonas.</title>
        <authorList>
            <person name="Craig R.J."/>
            <person name="Hasan A.R."/>
            <person name="Ness R.W."/>
            <person name="Keightley P.D."/>
        </authorList>
    </citation>
    <scope>NUCLEOTIDE SEQUENCE</scope>
    <source>
        <strain evidence="1">CCAP 11/70</strain>
    </source>
</reference>
<comment type="caution">
    <text evidence="1">The sequence shown here is derived from an EMBL/GenBank/DDBJ whole genome shotgun (WGS) entry which is preliminary data.</text>
</comment>
<sequence>MSSFPSGPDAYPGPHSDVDFERCDAPLNLEPLPGALLLGPCNKLLKRGSRRNWPQSEVHELAALLAGCATISGSGANAAGAWAFTELLDEWSSFLLENPEVRKQVDPVYVTADPATGTGIPGALAAPAMPQHWPANLPPLMPVGNCGCMWTFPGGAQGHAAAAYLSGALRERNPGLVVRVVASPTPQIEYS</sequence>
<evidence type="ECO:0000313" key="2">
    <source>
        <dbReference type="Proteomes" id="UP000612055"/>
    </source>
</evidence>
<gene>
    <name evidence="1" type="ORF">HYH03_013937</name>
</gene>
<dbReference type="Proteomes" id="UP000612055">
    <property type="component" value="Unassembled WGS sequence"/>
</dbReference>
<dbReference type="EMBL" id="JAEHOE010000097">
    <property type="protein sequence ID" value="KAG2487365.1"/>
    <property type="molecule type" value="Genomic_DNA"/>
</dbReference>
<organism evidence="1 2">
    <name type="scientific">Edaphochlamys debaryana</name>
    <dbReference type="NCBI Taxonomy" id="47281"/>
    <lineage>
        <taxon>Eukaryota</taxon>
        <taxon>Viridiplantae</taxon>
        <taxon>Chlorophyta</taxon>
        <taxon>core chlorophytes</taxon>
        <taxon>Chlorophyceae</taxon>
        <taxon>CS clade</taxon>
        <taxon>Chlamydomonadales</taxon>
        <taxon>Chlamydomonadales incertae sedis</taxon>
        <taxon>Edaphochlamys</taxon>
    </lineage>
</organism>
<evidence type="ECO:0000313" key="1">
    <source>
        <dbReference type="EMBL" id="KAG2487365.1"/>
    </source>
</evidence>